<accession>A0A1R4LRA2</accession>
<dbReference type="PANTHER" id="PTHR42776">
    <property type="entry name" value="SERINE PEPTIDASE S9 FAMILY MEMBER"/>
    <property type="match status" value="1"/>
</dbReference>
<dbReference type="SUPFAM" id="SSF53474">
    <property type="entry name" value="alpha/beta-Hydrolases"/>
    <property type="match status" value="1"/>
</dbReference>
<evidence type="ECO:0000259" key="2">
    <source>
        <dbReference type="Pfam" id="PF00326"/>
    </source>
</evidence>
<sequence length="614" mass="69292">MKATVSSWDSATTFFCTPLETMFRLSPNGQWLSYLHTDPDRHHIGLSRIDEHLNLEPQYDYPLRDDEYVLDVVWKTDEILIVTTMVCGAQHKQLHMIDITANRFTDLSGELAICELACMLPARPDEILTYDEDEQGLRVVSHLNLRTQERVTLLICQPDDTQLFFDWAGQLRLVLSASDSGYQIKKPIPQEGRFEVVGICPYDASFTPIFTDVDPDHDFFALTNIERDSLSLARVNIAQAMTIHWIETDADKDMTGITGVDPNGDIEGVVFATTPQQYHFFNADTDRLYQRIKARIGLPLCTMLAKSADGERFVFAGASDVQPEISYLYDATVDLLVVLGSAFPQLDPTTLATTQFYTVPSFDGLRIECYLTIPEVQTPRPLILFPHAGPWGHDRWGFNAIVQYFCAAGFAVLQMNFRGSTGSGRQFIQASIGHWEDDVQTDIEIALKHALQHDAIDSQHIHGFGISFGGYSVLMQLIRHAIPFTNAVIINAPSDMAYLLENMPKDWQPIQEAFYHLVHDPRIPTGQQALQQASPLHHCHRIHCPLMIVHSRQDRIVPVGQSETLAATMQAQNQSVTLHVIDDEGHEILKPQSLRRVMQQSLDFLLQPLLIQNS</sequence>
<dbReference type="PANTHER" id="PTHR42776:SF27">
    <property type="entry name" value="DIPEPTIDYL PEPTIDASE FAMILY MEMBER 6"/>
    <property type="match status" value="1"/>
</dbReference>
<dbReference type="Proteomes" id="UP000188276">
    <property type="component" value="Unassembled WGS sequence"/>
</dbReference>
<gene>
    <name evidence="3" type="ORF">VR7878_03230</name>
</gene>
<feature type="domain" description="Peptidase S9 prolyl oligopeptidase catalytic" evidence="2">
    <location>
        <begin position="396"/>
        <end position="607"/>
    </location>
</feature>
<evidence type="ECO:0000313" key="3">
    <source>
        <dbReference type="EMBL" id="SJN59106.1"/>
    </source>
</evidence>
<reference evidence="4" key="1">
    <citation type="submission" date="2017-02" db="EMBL/GenBank/DDBJ databases">
        <authorList>
            <person name="Rodrigo-Torres L."/>
            <person name="Arahal R.D."/>
            <person name="Lucena T."/>
        </authorList>
    </citation>
    <scope>NUCLEOTIDE SEQUENCE [LARGE SCALE GENOMIC DNA]</scope>
    <source>
        <strain evidence="4">CECT 7878</strain>
    </source>
</reference>
<protein>
    <submittedName>
        <fullName evidence="3">Prolyl oligopeptidase family protein</fullName>
    </submittedName>
</protein>
<organism evidence="3 4">
    <name type="scientific">Vibrio ruber (strain DSM 16370 / JCM 11486 / BCRC 17186 / CECT 7878 / LMG 23124 / VR1)</name>
    <dbReference type="NCBI Taxonomy" id="1123498"/>
    <lineage>
        <taxon>Bacteria</taxon>
        <taxon>Pseudomonadati</taxon>
        <taxon>Pseudomonadota</taxon>
        <taxon>Gammaproteobacteria</taxon>
        <taxon>Vibrionales</taxon>
        <taxon>Vibrionaceae</taxon>
        <taxon>Vibrio</taxon>
    </lineage>
</organism>
<dbReference type="STRING" id="1123498.VR7878_03230"/>
<dbReference type="InterPro" id="IPR001375">
    <property type="entry name" value="Peptidase_S9_cat"/>
</dbReference>
<dbReference type="Gene3D" id="3.40.50.1820">
    <property type="entry name" value="alpha/beta hydrolase"/>
    <property type="match status" value="1"/>
</dbReference>
<keyword evidence="4" id="KW-1185">Reference proteome</keyword>
<dbReference type="SUPFAM" id="SSF69322">
    <property type="entry name" value="Tricorn protease domain 2"/>
    <property type="match status" value="1"/>
</dbReference>
<dbReference type="Pfam" id="PF00326">
    <property type="entry name" value="Peptidase_S9"/>
    <property type="match status" value="1"/>
</dbReference>
<dbReference type="GO" id="GO:0004252">
    <property type="term" value="F:serine-type endopeptidase activity"/>
    <property type="evidence" value="ECO:0007669"/>
    <property type="project" value="TreeGrafter"/>
</dbReference>
<proteinExistence type="predicted"/>
<keyword evidence="1" id="KW-0378">Hydrolase</keyword>
<dbReference type="AlphaFoldDB" id="A0A1R4LRA2"/>
<evidence type="ECO:0000256" key="1">
    <source>
        <dbReference type="ARBA" id="ARBA00022801"/>
    </source>
</evidence>
<dbReference type="GO" id="GO:0006508">
    <property type="term" value="P:proteolysis"/>
    <property type="evidence" value="ECO:0007669"/>
    <property type="project" value="InterPro"/>
</dbReference>
<name>A0A1R4LRA2_VIBR1</name>
<dbReference type="EMBL" id="FULE01000046">
    <property type="protein sequence ID" value="SJN59106.1"/>
    <property type="molecule type" value="Genomic_DNA"/>
</dbReference>
<dbReference type="InterPro" id="IPR029058">
    <property type="entry name" value="AB_hydrolase_fold"/>
</dbReference>
<evidence type="ECO:0000313" key="4">
    <source>
        <dbReference type="Proteomes" id="UP000188276"/>
    </source>
</evidence>
<dbReference type="OrthoDB" id="4269629at2"/>
<dbReference type="RefSeq" id="WP_077337120.1">
    <property type="nucleotide sequence ID" value="NZ_FULE01000046.1"/>
</dbReference>